<dbReference type="InterPro" id="IPR050275">
    <property type="entry name" value="PGM_Phosphatase"/>
</dbReference>
<dbReference type="SUPFAM" id="SSF53254">
    <property type="entry name" value="Phosphoglycerate mutase-like"/>
    <property type="match status" value="1"/>
</dbReference>
<dbReference type="PANTHER" id="PTHR48100">
    <property type="entry name" value="BROAD-SPECIFICITY PHOSPHATASE YOR283W-RELATED"/>
    <property type="match status" value="1"/>
</dbReference>
<evidence type="ECO:0000256" key="1">
    <source>
        <dbReference type="PIRSR" id="PIRSR613078-1"/>
    </source>
</evidence>
<dbReference type="KEGG" id="svf:NCTC3166_01677"/>
<feature type="active site" description="Proton donor/acceptor" evidence="1">
    <location>
        <position position="90"/>
    </location>
</feature>
<dbReference type="RefSeq" id="WP_126404813.1">
    <property type="nucleotide sequence ID" value="NZ_LR134266.1"/>
</dbReference>
<keyword evidence="4" id="KW-1185">Reference proteome</keyword>
<gene>
    <name evidence="3" type="primary">gpmA_2</name>
    <name evidence="3" type="ORF">NCTC3166_01677</name>
</gene>
<dbReference type="SMART" id="SM00855">
    <property type="entry name" value="PGAM"/>
    <property type="match status" value="1"/>
</dbReference>
<accession>A0A447Z6C1</accession>
<reference evidence="3 4" key="1">
    <citation type="submission" date="2018-12" db="EMBL/GenBank/DDBJ databases">
        <authorList>
            <consortium name="Pathogen Informatics"/>
        </authorList>
    </citation>
    <scope>NUCLEOTIDE SEQUENCE [LARGE SCALE GENOMIC DNA]</scope>
    <source>
        <strain evidence="3 4">NCTC3166</strain>
    </source>
</reference>
<evidence type="ECO:0000313" key="4">
    <source>
        <dbReference type="Proteomes" id="UP000270025"/>
    </source>
</evidence>
<dbReference type="CDD" id="cd07067">
    <property type="entry name" value="HP_PGM_like"/>
    <property type="match status" value="1"/>
</dbReference>
<dbReference type="Pfam" id="PF00300">
    <property type="entry name" value="His_Phos_1"/>
    <property type="match status" value="1"/>
</dbReference>
<feature type="binding site" evidence="2">
    <location>
        <begin position="10"/>
        <end position="17"/>
    </location>
    <ligand>
        <name>substrate</name>
    </ligand>
</feature>
<dbReference type="EMBL" id="LR134266">
    <property type="protein sequence ID" value="VED67844.1"/>
    <property type="molecule type" value="Genomic_DNA"/>
</dbReference>
<feature type="binding site" evidence="2">
    <location>
        <position position="62"/>
    </location>
    <ligand>
        <name>substrate</name>
    </ligand>
</feature>
<dbReference type="PANTHER" id="PTHR48100:SF9">
    <property type="entry name" value="PHOSPHOGLYCERATE MUTASE 2 PARALOG"/>
    <property type="match status" value="1"/>
</dbReference>
<keyword evidence="3" id="KW-0413">Isomerase</keyword>
<dbReference type="GO" id="GO:0016853">
    <property type="term" value="F:isomerase activity"/>
    <property type="evidence" value="ECO:0007669"/>
    <property type="project" value="UniProtKB-KW"/>
</dbReference>
<dbReference type="Gene3D" id="3.40.50.1240">
    <property type="entry name" value="Phosphoglycerate mutase-like"/>
    <property type="match status" value="1"/>
</dbReference>
<dbReference type="InterPro" id="IPR029033">
    <property type="entry name" value="His_PPase_superfam"/>
</dbReference>
<evidence type="ECO:0000256" key="2">
    <source>
        <dbReference type="PIRSR" id="PIRSR613078-2"/>
    </source>
</evidence>
<dbReference type="InterPro" id="IPR013078">
    <property type="entry name" value="His_Pase_superF_clade-1"/>
</dbReference>
<dbReference type="GO" id="GO:0005737">
    <property type="term" value="C:cytoplasm"/>
    <property type="evidence" value="ECO:0007669"/>
    <property type="project" value="TreeGrafter"/>
</dbReference>
<dbReference type="EC" id="5.4.2.1" evidence="3"/>
<evidence type="ECO:0000313" key="3">
    <source>
        <dbReference type="EMBL" id="VED67844.1"/>
    </source>
</evidence>
<protein>
    <submittedName>
        <fullName evidence="3">Phosphoglycerate mutase</fullName>
        <ecNumber evidence="3">5.4.2.1</ecNumber>
    </submittedName>
</protein>
<dbReference type="GO" id="GO:0016791">
    <property type="term" value="F:phosphatase activity"/>
    <property type="evidence" value="ECO:0007669"/>
    <property type="project" value="TreeGrafter"/>
</dbReference>
<feature type="active site" description="Tele-phosphohistidine intermediate" evidence="1">
    <location>
        <position position="11"/>
    </location>
</feature>
<proteinExistence type="predicted"/>
<dbReference type="AlphaFoldDB" id="A0A447Z6C1"/>
<sequence>MAKTRLFIIRHGKTMFNTIGRAQGWSDTPLTAQGEEGIRELGVGLRESGLDFVRAVSSDSGRAIQTMGIVLDELGLTDQIPYTFNKKIREWCFGSFDGAYGGELFRGVVPRVLDIEDYKKLTLEELANGIYQVDTAGWAEPWDVLKKRIVDGFEEIAKEVEAKGGGNALIVSHSMTIGSFVCILNPEIELDPRVENGSVTLVEYENGRFSIQTIGDESYRKQGANWLATHSEELDVKK</sequence>
<dbReference type="Proteomes" id="UP000270025">
    <property type="component" value="Chromosome"/>
</dbReference>
<name>A0A447Z6C1_9STRE</name>
<organism evidence="3 4">
    <name type="scientific">Streptococcus viridans</name>
    <dbReference type="NCBI Taxonomy" id="78535"/>
    <lineage>
        <taxon>Bacteria</taxon>
        <taxon>Bacillati</taxon>
        <taxon>Bacillota</taxon>
        <taxon>Bacilli</taxon>
        <taxon>Lactobacillales</taxon>
        <taxon>Streptococcaceae</taxon>
        <taxon>Streptococcus</taxon>
    </lineage>
</organism>